<name>A0AAI9I239_PROST</name>
<gene>
    <name evidence="1" type="ORF">JRA39_003292</name>
</gene>
<sequence length="521" mass="60927">MAEPQYLFGEIPLSRAAFDRWLKSEFTIAEASGHTQKLQQQTIAQSFLTYLNAPSDELRFLLLHDKQQAVLRCGLWLVSDELSDNILHLVEILKTTASFVARNTTATVIYGENIAGTLIVEKDKSTLSDKVTRFDTPNWAQEWLQELEDASEDNIKKWIDSKLWNQTKRQYNIYLRNATPDNRIHIKNTDFFSNGTQVVSWENEVLPNANPFTFKRIFTDSLNNIYSDNNSVWLHPKLSLNMPILIDTNLLGKTIRLLEGDYDTDFILQIDNTLWFSVIENRQFKLGSITVDMATFQKINDSHYIDKNAFYGSNHQQGVFKIEGVDPRTVTKFDNIFSISGNQVFYYNGVLEHADAATFRQQENYYLDKKHVWEGTKLLEGFDPHSFEIVDWRLGLVKDANNVRICWKNIENADASTVELIDVYHGAYWRDKQHIWYFNQQLQPLTLPDDGELYFYPKSNFCRVGQNIWCQAHLLEGVDVETFTVIKPTIGRDKNYYYYEEHRYTHQEYAEKDVERYYTFG</sequence>
<comment type="caution">
    <text evidence="1">The sequence shown here is derived from an EMBL/GenBank/DDBJ whole genome shotgun (WGS) entry which is preliminary data.</text>
</comment>
<evidence type="ECO:0000313" key="1">
    <source>
        <dbReference type="EMBL" id="EMP9434195.1"/>
    </source>
</evidence>
<dbReference type="InterPro" id="IPR027375">
    <property type="entry name" value="DKNYY"/>
</dbReference>
<dbReference type="Pfam" id="PF13644">
    <property type="entry name" value="DKNYY"/>
    <property type="match status" value="1"/>
</dbReference>
<accession>A0AAI9I239</accession>
<reference evidence="1" key="1">
    <citation type="submission" date="2024-02" db="EMBL/GenBank/DDBJ databases">
        <authorList>
            <consortium name="Clinical and Environmental Microbiology Branch: Whole genome sequencing antimicrobial resistance pathogens in the healthcare setting"/>
        </authorList>
    </citation>
    <scope>NUCLEOTIDE SEQUENCE</scope>
    <source>
        <strain evidence="1">2020GO-00142</strain>
    </source>
</reference>
<dbReference type="AlphaFoldDB" id="A0AAI9I239"/>
<protein>
    <submittedName>
        <fullName evidence="1">DKNYY domain-containing protein</fullName>
    </submittedName>
</protein>
<proteinExistence type="predicted"/>
<dbReference type="EMBL" id="AAZDVE040000030">
    <property type="protein sequence ID" value="EMP9434195.1"/>
    <property type="molecule type" value="Genomic_DNA"/>
</dbReference>
<organism evidence="1">
    <name type="scientific">Providencia stuartii</name>
    <dbReference type="NCBI Taxonomy" id="588"/>
    <lineage>
        <taxon>Bacteria</taxon>
        <taxon>Pseudomonadati</taxon>
        <taxon>Pseudomonadota</taxon>
        <taxon>Gammaproteobacteria</taxon>
        <taxon>Enterobacterales</taxon>
        <taxon>Morganellaceae</taxon>
        <taxon>Providencia</taxon>
    </lineage>
</organism>